<feature type="compositionally biased region" description="Low complexity" evidence="17">
    <location>
        <begin position="535"/>
        <end position="545"/>
    </location>
</feature>
<dbReference type="EMBL" id="BEXD01004094">
    <property type="protein sequence ID" value="GBC06734.1"/>
    <property type="molecule type" value="Genomic_DNA"/>
</dbReference>
<dbReference type="STRING" id="94130.A0A2Z6RVD1"/>
<feature type="compositionally biased region" description="Polar residues" evidence="17">
    <location>
        <begin position="1011"/>
        <end position="1023"/>
    </location>
</feature>
<dbReference type="InterPro" id="IPR041803">
    <property type="entry name" value="DEF1_CUE"/>
</dbReference>
<evidence type="ECO:0000256" key="14">
    <source>
        <dbReference type="ARBA" id="ARBA00023204"/>
    </source>
</evidence>
<feature type="compositionally biased region" description="Polar residues" evidence="17">
    <location>
        <begin position="417"/>
        <end position="437"/>
    </location>
</feature>
<feature type="compositionally biased region" description="Low complexity" evidence="17">
    <location>
        <begin position="473"/>
        <end position="487"/>
    </location>
</feature>
<feature type="compositionally biased region" description="Basic and acidic residues" evidence="17">
    <location>
        <begin position="85"/>
        <end position="99"/>
    </location>
</feature>
<feature type="compositionally biased region" description="Basic and acidic residues" evidence="17">
    <location>
        <begin position="455"/>
        <end position="464"/>
    </location>
</feature>
<feature type="region of interest" description="Disordered" evidence="17">
    <location>
        <begin position="753"/>
        <end position="801"/>
    </location>
</feature>
<evidence type="ECO:0000259" key="18">
    <source>
        <dbReference type="PROSITE" id="PS51140"/>
    </source>
</evidence>
<feature type="compositionally biased region" description="Low complexity" evidence="17">
    <location>
        <begin position="915"/>
        <end position="939"/>
    </location>
</feature>
<feature type="compositionally biased region" description="Polar residues" evidence="17">
    <location>
        <begin position="228"/>
        <end position="243"/>
    </location>
</feature>
<keyword evidence="13" id="KW-0238">DNA-binding</keyword>
<feature type="region of interest" description="Disordered" evidence="17">
    <location>
        <begin position="85"/>
        <end position="260"/>
    </location>
</feature>
<feature type="compositionally biased region" description="Basic and acidic residues" evidence="17">
    <location>
        <begin position="120"/>
        <end position="147"/>
    </location>
</feature>
<feature type="compositionally biased region" description="Basic and acidic residues" evidence="17">
    <location>
        <begin position="291"/>
        <end position="316"/>
    </location>
</feature>
<dbReference type="GO" id="GO:0000781">
    <property type="term" value="C:chromosome, telomeric region"/>
    <property type="evidence" value="ECO:0007669"/>
    <property type="project" value="UniProtKB-SubCell"/>
</dbReference>
<dbReference type="InterPro" id="IPR009060">
    <property type="entry name" value="UBA-like_sf"/>
</dbReference>
<protein>
    <recommendedName>
        <fullName evidence="5">RNA polymerase II degradation factor 1</fullName>
    </recommendedName>
</protein>
<dbReference type="AlphaFoldDB" id="A0A2Z6RVD1"/>
<sequence length="1023" mass="111958">MGSYDYDTQRTNPAGVGHKNNHAATEVAETEEVKHLKSQYKNELTKLQELFTEWSEADLLFALQENTGDLEVTINRIMEGHIPKWGEVKSRKSKKEQSNKNKQSGQQFGNAQRGHQKGGYIDRGRARGEGGRSGRNSDRTRGSRRENGSNYNRPPRQQNGTNHDDTNNITHGKAWGTDNTGGSRNNNNDNDNNGSPSTWTTENVIGDWSTDITAQGGSWSAENPAENAKTSWVNDNTDKAQSSRSKEIPTDGWSGDNTQHGVKGVRAADTTENNKIGTDNITTSRDIDKTTDSLKHNRDSNVSKDNWDTEHPKDNWGVENDSWAADNPKDNWGSDDFGVDTTKSGKNVKEISKSPNTVMKSVAPTKSPVSNSLRTIPPKPKASWAQIVKPESKPEPKPELLSTPIHKNPEIVKPVSPQISKSPNPVQSPQAPKSTESAIALPQESLATTSVTPTKTEEMKEYSREATSPEAPTATIVTSSTSVVNVSPRAKEVSPPGLKAKTGAATRRLKQDTPVVMPNTGAGLERVGVQFGSLSISNNNNNNVEESSETEPQTVPQVKTEERSSVSGETSPQPQTTPIQQQQQIIPQQSVQQLQVSQQQVAQQATQQLQQQTAQLQQQLQPPQSSQPQSSTLSQSNSINRLPTTSAQTLPSSVGSAPTGTLANAPNQNFNPSNPSYFKQQQDQSSYLNQQHHLGLTEPLSAPYASYLPNQPPNQLSGFGIGPIPEYNTMYGGPDAQRIMGYYDPTYGQASPVTSTGYQGRDNKYTSDTANSTNSQTNNQQSTGTQQSTNQQGGQNPQQAYPLGVPQYYPYYYLNQFPSAYQQSGYGQPYVNKSIYPMYNHPTKPGSVSGASPYGYPTTPTTPNTPHHYSHTSNTGYDEVTAAQIHHHPVPNVLDYQKPYNSGIPPLNFLGNAGGNNPQPAGTANSNSTGGKSNNNGNTELNPPTQYKPYQDKTSVNAQSAGGVGQTGTQQHQQPNNPNYYGQQQQQAQIFNNYQQHPQTHHQYYQHHQATNRNQQPFWTSQS</sequence>
<dbReference type="GO" id="GO:0006281">
    <property type="term" value="P:DNA repair"/>
    <property type="evidence" value="ECO:0007669"/>
    <property type="project" value="UniProtKB-KW"/>
</dbReference>
<feature type="compositionally biased region" description="Polar residues" evidence="17">
    <location>
        <begin position="148"/>
        <end position="161"/>
    </location>
</feature>
<evidence type="ECO:0000256" key="3">
    <source>
        <dbReference type="ARBA" id="ARBA00004574"/>
    </source>
</evidence>
<comment type="caution">
    <text evidence="19">The sequence shown here is derived from an EMBL/GenBank/DDBJ whole genome shotgun (WGS) entry which is preliminary data.</text>
</comment>
<evidence type="ECO:0000313" key="20">
    <source>
        <dbReference type="EMBL" id="GES77714.1"/>
    </source>
</evidence>
<reference evidence="19 21" key="1">
    <citation type="submission" date="2017-11" db="EMBL/GenBank/DDBJ databases">
        <title>The genome of Rhizophagus clarus HR1 reveals common genetic basis of auxotrophy among arbuscular mycorrhizal fungi.</title>
        <authorList>
            <person name="Kobayashi Y."/>
        </authorList>
    </citation>
    <scope>NUCLEOTIDE SEQUENCE [LARGE SCALE GENOMIC DNA]</scope>
    <source>
        <strain evidence="19 21">HR1</strain>
    </source>
</reference>
<dbReference type="Pfam" id="PF02845">
    <property type="entry name" value="CUE"/>
    <property type="match status" value="1"/>
</dbReference>
<keyword evidence="9" id="KW-0227">DNA damage</keyword>
<keyword evidence="7" id="KW-0963">Cytoplasm</keyword>
<organism evidence="19 21">
    <name type="scientific">Rhizophagus clarus</name>
    <dbReference type="NCBI Taxonomy" id="94130"/>
    <lineage>
        <taxon>Eukaryota</taxon>
        <taxon>Fungi</taxon>
        <taxon>Fungi incertae sedis</taxon>
        <taxon>Mucoromycota</taxon>
        <taxon>Glomeromycotina</taxon>
        <taxon>Glomeromycetes</taxon>
        <taxon>Glomerales</taxon>
        <taxon>Glomeraceae</taxon>
        <taxon>Rhizophagus</taxon>
    </lineage>
</organism>
<feature type="compositionally biased region" description="Low complexity" evidence="17">
    <location>
        <begin position="967"/>
        <end position="984"/>
    </location>
</feature>
<dbReference type="SUPFAM" id="SSF46934">
    <property type="entry name" value="UBA-like"/>
    <property type="match status" value="1"/>
</dbReference>
<name>A0A2Z6RVD1_9GLOM</name>
<dbReference type="Proteomes" id="UP000615446">
    <property type="component" value="Unassembled WGS sequence"/>
</dbReference>
<feature type="region of interest" description="Disordered" evidence="17">
    <location>
        <begin position="534"/>
        <end position="603"/>
    </location>
</feature>
<feature type="region of interest" description="Disordered" evidence="17">
    <location>
        <begin position="291"/>
        <end position="521"/>
    </location>
</feature>
<dbReference type="EMBL" id="BLAL01000033">
    <property type="protein sequence ID" value="GES77714.1"/>
    <property type="molecule type" value="Genomic_DNA"/>
</dbReference>
<proteinExistence type="inferred from homology"/>
<dbReference type="PANTHER" id="PTHR16308">
    <property type="entry name" value="UBIQUITIN ASSOCIATED PROTEIN 2-LIKE/LINGERER"/>
    <property type="match status" value="1"/>
</dbReference>
<evidence type="ECO:0000256" key="4">
    <source>
        <dbReference type="ARBA" id="ARBA00005491"/>
    </source>
</evidence>
<feature type="compositionally biased region" description="Low complexity" evidence="17">
    <location>
        <begin position="177"/>
        <end position="198"/>
    </location>
</feature>
<dbReference type="PROSITE" id="PS51140">
    <property type="entry name" value="CUE"/>
    <property type="match status" value="1"/>
</dbReference>
<dbReference type="GO" id="GO:0005737">
    <property type="term" value="C:cytoplasm"/>
    <property type="evidence" value="ECO:0007669"/>
    <property type="project" value="UniProtKB-SubCell"/>
</dbReference>
<keyword evidence="6" id="KW-0158">Chromosome</keyword>
<evidence type="ECO:0000313" key="21">
    <source>
        <dbReference type="Proteomes" id="UP000247702"/>
    </source>
</evidence>
<keyword evidence="8" id="KW-0597">Phosphoprotein</keyword>
<feature type="compositionally biased region" description="Low complexity" evidence="17">
    <location>
        <begin position="571"/>
        <end position="603"/>
    </location>
</feature>
<evidence type="ECO:0000256" key="7">
    <source>
        <dbReference type="ARBA" id="ARBA00022490"/>
    </source>
</evidence>
<keyword evidence="14" id="KW-0234">DNA repair</keyword>
<evidence type="ECO:0000256" key="8">
    <source>
        <dbReference type="ARBA" id="ARBA00022553"/>
    </source>
</evidence>
<keyword evidence="21" id="KW-1185">Reference proteome</keyword>
<evidence type="ECO:0000256" key="12">
    <source>
        <dbReference type="ARBA" id="ARBA00022895"/>
    </source>
</evidence>
<evidence type="ECO:0000256" key="9">
    <source>
        <dbReference type="ARBA" id="ARBA00022763"/>
    </source>
</evidence>
<evidence type="ECO:0000256" key="17">
    <source>
        <dbReference type="SAM" id="MobiDB-lite"/>
    </source>
</evidence>
<feature type="region of interest" description="Disordered" evidence="17">
    <location>
        <begin position="998"/>
        <end position="1023"/>
    </location>
</feature>
<keyword evidence="11" id="KW-0832">Ubl conjugation</keyword>
<evidence type="ECO:0000256" key="1">
    <source>
        <dbReference type="ARBA" id="ARBA00004123"/>
    </source>
</evidence>
<feature type="compositionally biased region" description="Polar residues" evidence="17">
    <location>
        <begin position="637"/>
        <end position="679"/>
    </location>
</feature>
<comment type="subcellular location">
    <subcellularLocation>
        <location evidence="3">Chromosome</location>
        <location evidence="3">Telomere</location>
    </subcellularLocation>
    <subcellularLocation>
        <location evidence="2">Cytoplasm</location>
    </subcellularLocation>
    <subcellularLocation>
        <location evidence="1">Nucleus</location>
    </subcellularLocation>
</comment>
<dbReference type="GO" id="GO:0003677">
    <property type="term" value="F:DNA binding"/>
    <property type="evidence" value="ECO:0007669"/>
    <property type="project" value="UniProtKB-KW"/>
</dbReference>
<feature type="domain" description="CUE" evidence="18">
    <location>
        <begin position="39"/>
        <end position="82"/>
    </location>
</feature>
<dbReference type="InterPro" id="IPR003892">
    <property type="entry name" value="CUE"/>
</dbReference>
<evidence type="ECO:0000256" key="13">
    <source>
        <dbReference type="ARBA" id="ARBA00023125"/>
    </source>
</evidence>
<dbReference type="GO" id="GO:0005634">
    <property type="term" value="C:nucleus"/>
    <property type="evidence" value="ECO:0007669"/>
    <property type="project" value="UniProtKB-SubCell"/>
</dbReference>
<feature type="compositionally biased region" description="Low complexity" evidence="17">
    <location>
        <begin position="617"/>
        <end position="636"/>
    </location>
</feature>
<accession>A0A2Z6RVD1</accession>
<reference evidence="20" key="2">
    <citation type="submission" date="2019-10" db="EMBL/GenBank/DDBJ databases">
        <title>Conservation and host-specific expression of non-tandemly repeated heterogenous ribosome RNA gene in arbuscular mycorrhizal fungi.</title>
        <authorList>
            <person name="Maeda T."/>
            <person name="Kobayashi Y."/>
            <person name="Nakagawa T."/>
            <person name="Ezawa T."/>
            <person name="Yamaguchi K."/>
            <person name="Bino T."/>
            <person name="Nishimoto Y."/>
            <person name="Shigenobu S."/>
            <person name="Kawaguchi M."/>
        </authorList>
    </citation>
    <scope>NUCLEOTIDE SEQUENCE</scope>
    <source>
        <strain evidence="20">HR1</strain>
    </source>
</reference>
<evidence type="ECO:0000313" key="19">
    <source>
        <dbReference type="EMBL" id="GBC06734.1"/>
    </source>
</evidence>
<dbReference type="Proteomes" id="UP000247702">
    <property type="component" value="Unassembled WGS sequence"/>
</dbReference>
<evidence type="ECO:0000256" key="6">
    <source>
        <dbReference type="ARBA" id="ARBA00022454"/>
    </source>
</evidence>
<feature type="region of interest" description="Disordered" evidence="17">
    <location>
        <begin position="1"/>
        <end position="22"/>
    </location>
</feature>
<comment type="similarity">
    <text evidence="4">Belongs to the DEF1 family.</text>
</comment>
<feature type="compositionally biased region" description="Low complexity" evidence="17">
    <location>
        <begin position="771"/>
        <end position="799"/>
    </location>
</feature>
<gene>
    <name evidence="20" type="ORF">RCL2_000506000</name>
    <name evidence="19" type="ORF">RclHR1_07000004</name>
</gene>
<evidence type="ECO:0000256" key="5">
    <source>
        <dbReference type="ARBA" id="ARBA00020536"/>
    </source>
</evidence>
<keyword evidence="15" id="KW-0539">Nucleus</keyword>
<feature type="region of interest" description="Disordered" evidence="17">
    <location>
        <begin position="617"/>
        <end position="688"/>
    </location>
</feature>
<dbReference type="OrthoDB" id="5396806at2759"/>
<feature type="coiled-coil region" evidence="16">
    <location>
        <begin position="30"/>
        <end position="57"/>
    </location>
</feature>
<evidence type="ECO:0000256" key="2">
    <source>
        <dbReference type="ARBA" id="ARBA00004496"/>
    </source>
</evidence>
<evidence type="ECO:0000256" key="16">
    <source>
        <dbReference type="SAM" id="Coils"/>
    </source>
</evidence>
<evidence type="ECO:0000256" key="15">
    <source>
        <dbReference type="ARBA" id="ARBA00023242"/>
    </source>
</evidence>
<dbReference type="CDD" id="cd14368">
    <property type="entry name" value="CUE_DEF1_like"/>
    <property type="match status" value="1"/>
</dbReference>
<dbReference type="GO" id="GO:0043130">
    <property type="term" value="F:ubiquitin binding"/>
    <property type="evidence" value="ECO:0007669"/>
    <property type="project" value="InterPro"/>
</dbReference>
<dbReference type="InterPro" id="IPR051833">
    <property type="entry name" value="TC-DDR_regulator"/>
</dbReference>
<keyword evidence="16" id="KW-0175">Coiled coil</keyword>
<evidence type="ECO:0000256" key="10">
    <source>
        <dbReference type="ARBA" id="ARBA00022786"/>
    </source>
</evidence>
<feature type="region of interest" description="Disordered" evidence="17">
    <location>
        <begin position="907"/>
        <end position="984"/>
    </location>
</feature>
<feature type="compositionally biased region" description="Low complexity" evidence="17">
    <location>
        <begin position="998"/>
        <end position="1009"/>
    </location>
</feature>
<feature type="compositionally biased region" description="Polar residues" evidence="17">
    <location>
        <begin position="445"/>
        <end position="454"/>
    </location>
</feature>
<feature type="compositionally biased region" description="Polar residues" evidence="17">
    <location>
        <begin position="210"/>
        <end position="221"/>
    </location>
</feature>
<evidence type="ECO:0000256" key="11">
    <source>
        <dbReference type="ARBA" id="ARBA00022843"/>
    </source>
</evidence>
<keyword evidence="10" id="KW-0833">Ubl conjugation pathway</keyword>
<keyword evidence="12" id="KW-0779">Telomere</keyword>
<dbReference type="PANTHER" id="PTHR16308:SF13">
    <property type="entry name" value="PROTEIN LINGERER"/>
    <property type="match status" value="1"/>
</dbReference>